<dbReference type="SUPFAM" id="SSF54060">
    <property type="entry name" value="His-Me finger endonucleases"/>
    <property type="match status" value="1"/>
</dbReference>
<protein>
    <submittedName>
        <fullName evidence="1">Uncharacterized protein</fullName>
    </submittedName>
</protein>
<proteinExistence type="predicted"/>
<dbReference type="AlphaFoldDB" id="A0A3Q9FPJ1"/>
<dbReference type="KEGG" id="fll:EI427_22010"/>
<dbReference type="InterPro" id="IPR044925">
    <property type="entry name" value="His-Me_finger_sf"/>
</dbReference>
<dbReference type="EMBL" id="CP034563">
    <property type="protein sequence ID" value="AZQ64904.1"/>
    <property type="molecule type" value="Genomic_DNA"/>
</dbReference>
<name>A0A3Q9FPJ1_9BACT</name>
<accession>A0A3Q9FPJ1</accession>
<reference evidence="1 2" key="1">
    <citation type="submission" date="2018-12" db="EMBL/GenBank/DDBJ databases">
        <title>Flammeovirga pectinis sp. nov., isolated from the gut of the Korean scallop, Patinopecten yessoensis.</title>
        <authorList>
            <person name="Bae J.-W."/>
            <person name="Jeong Y.-S."/>
            <person name="Kang W."/>
        </authorList>
    </citation>
    <scope>NUCLEOTIDE SEQUENCE [LARGE SCALE GENOMIC DNA]</scope>
    <source>
        <strain evidence="1 2">L12M1</strain>
    </source>
</reference>
<dbReference type="Proteomes" id="UP000267268">
    <property type="component" value="Chromosome 2"/>
</dbReference>
<dbReference type="Gene3D" id="3.90.75.20">
    <property type="match status" value="2"/>
</dbReference>
<gene>
    <name evidence="1" type="ORF">EI427_22010</name>
</gene>
<organism evidence="1 2">
    <name type="scientific">Flammeovirga pectinis</name>
    <dbReference type="NCBI Taxonomy" id="2494373"/>
    <lineage>
        <taxon>Bacteria</taxon>
        <taxon>Pseudomonadati</taxon>
        <taxon>Bacteroidota</taxon>
        <taxon>Cytophagia</taxon>
        <taxon>Cytophagales</taxon>
        <taxon>Flammeovirgaceae</taxon>
        <taxon>Flammeovirga</taxon>
    </lineage>
</organism>
<evidence type="ECO:0000313" key="2">
    <source>
        <dbReference type="Proteomes" id="UP000267268"/>
    </source>
</evidence>
<dbReference type="OrthoDB" id="9819351at2"/>
<sequence>MAMKRNYNYILEEEKLSLDSYRIFGKYTIYADGYINQELKKQINYAAITGKPFIIHERKSYYLGKIVLTLFRGNSSKKNFLYLDGNPQNNNLNNLMWGLSPVNAQFKERVNELPDRLMNDKTVCYKLPSFPGTYIDRKGRFYTVEKGYRLKLLKSRLLDGIPSASYISIDKKGATMYTHICMLEAFEGIKYGTARITWKDGDKTNATLSNLEVVKTKSENNQSGKKEEDISIV</sequence>
<evidence type="ECO:0000313" key="1">
    <source>
        <dbReference type="EMBL" id="AZQ64904.1"/>
    </source>
</evidence>
<keyword evidence="2" id="KW-1185">Reference proteome</keyword>